<evidence type="ECO:0000313" key="3">
    <source>
        <dbReference type="Proteomes" id="UP000031623"/>
    </source>
</evidence>
<keyword evidence="1" id="KW-1133">Transmembrane helix</keyword>
<accession>A0A090BUN3</accession>
<evidence type="ECO:0000313" key="2">
    <source>
        <dbReference type="EMBL" id="BAP55406.1"/>
    </source>
</evidence>
<evidence type="ECO:0000256" key="1">
    <source>
        <dbReference type="SAM" id="Phobius"/>
    </source>
</evidence>
<reference evidence="2 3" key="1">
    <citation type="journal article" date="2014" name="ISME J.">
        <title>Ecophysiology of Thioploca ingrica as revealed by the complete genome sequence supplemented with proteomic evidence.</title>
        <authorList>
            <person name="Kojima H."/>
            <person name="Ogura Y."/>
            <person name="Yamamoto N."/>
            <person name="Togashi T."/>
            <person name="Mori H."/>
            <person name="Watanabe T."/>
            <person name="Nemoto F."/>
            <person name="Kurokawa K."/>
            <person name="Hayashi T."/>
            <person name="Fukui M."/>
        </authorList>
    </citation>
    <scope>NUCLEOTIDE SEQUENCE [LARGE SCALE GENOMIC DNA]</scope>
</reference>
<gene>
    <name evidence="2" type="ORF">THII_1109</name>
</gene>
<protein>
    <submittedName>
        <fullName evidence="2">Uncharacterized protein</fullName>
    </submittedName>
</protein>
<sequence length="439" mass="49024">MKTDKPVSLIEAKTSEYSATPVVQLFHQPPPKRSLLRWLLSPFIWVFVILILVFFILTFGRQWYDSLLVRLDQNKMVHPDESVITSGIRSQVRPTVTLVYKNSAGKAKWVIANAENYSEFVKQQIAYLEQAKASLQDQTEKQLHDNLTDTFATLHERVKRFADWYFAYPTTYKILWEAMASVTQHVLSIEATQLSAAVAYDVEKYLHQHYKNIILRPEVTDPQLRSVYNQTLQTAHHHYLQILSTTQTQFQAFIAQYTTHLDKPMTKNTHIVLDWQSQFNKLNIAEYEKGPKGAAVGAALTMLGATLGKTIAGTTGKTLVGATGKGIATKAISAATSKGIFAKLSAPFVSKAVLVGTGGAIGTVGGPIGTILGAAGGIGIDYLLNEGIEFTQRETFEADVHEALKITQLEWEKEMLSSLQEAIQIWINDTIQLLPRYEH</sequence>
<dbReference type="KEGG" id="tig:THII_1109"/>
<dbReference type="AlphaFoldDB" id="A0A090BUN3"/>
<dbReference type="OrthoDB" id="5624047at2"/>
<feature type="transmembrane region" description="Helical" evidence="1">
    <location>
        <begin position="38"/>
        <end position="60"/>
    </location>
</feature>
<keyword evidence="3" id="KW-1185">Reference proteome</keyword>
<organism evidence="2 3">
    <name type="scientific">Thioploca ingrica</name>
    <dbReference type="NCBI Taxonomy" id="40754"/>
    <lineage>
        <taxon>Bacteria</taxon>
        <taxon>Pseudomonadati</taxon>
        <taxon>Pseudomonadota</taxon>
        <taxon>Gammaproteobacteria</taxon>
        <taxon>Thiotrichales</taxon>
        <taxon>Thiotrichaceae</taxon>
        <taxon>Thioploca</taxon>
    </lineage>
</organism>
<dbReference type="HOGENOM" id="CLU_623938_0_0_6"/>
<proteinExistence type="predicted"/>
<dbReference type="Proteomes" id="UP000031623">
    <property type="component" value="Chromosome"/>
</dbReference>
<keyword evidence="1" id="KW-0812">Transmembrane</keyword>
<dbReference type="EMBL" id="AP014633">
    <property type="protein sequence ID" value="BAP55406.1"/>
    <property type="molecule type" value="Genomic_DNA"/>
</dbReference>
<keyword evidence="1" id="KW-0472">Membrane</keyword>
<dbReference type="STRING" id="40754.THII_1109"/>
<name>A0A090BUN3_9GAMM</name>